<gene>
    <name evidence="2" type="ORF">BSTOLATCC_MIC46669</name>
</gene>
<dbReference type="InterPro" id="IPR016024">
    <property type="entry name" value="ARM-type_fold"/>
</dbReference>
<feature type="domain" description="SPIN90/Ldb17 leucine-rich" evidence="1">
    <location>
        <begin position="147"/>
        <end position="247"/>
    </location>
</feature>
<evidence type="ECO:0000259" key="1">
    <source>
        <dbReference type="Pfam" id="PF09431"/>
    </source>
</evidence>
<protein>
    <recommendedName>
        <fullName evidence="1">SPIN90/Ldb17 leucine-rich domain-containing protein</fullName>
    </recommendedName>
</protein>
<dbReference type="SUPFAM" id="SSF48371">
    <property type="entry name" value="ARM repeat"/>
    <property type="match status" value="1"/>
</dbReference>
<dbReference type="AlphaFoldDB" id="A0AAU9JZ28"/>
<dbReference type="InterPro" id="IPR018556">
    <property type="entry name" value="SPIN90/Ldb17_LRD"/>
</dbReference>
<proteinExistence type="predicted"/>
<comment type="caution">
    <text evidence="2">The sequence shown here is derived from an EMBL/GenBank/DDBJ whole genome shotgun (WGS) entry which is preliminary data.</text>
</comment>
<keyword evidence="3" id="KW-1185">Reference proteome</keyword>
<dbReference type="Proteomes" id="UP001162131">
    <property type="component" value="Unassembled WGS sequence"/>
</dbReference>
<name>A0AAU9JZ28_9CILI</name>
<reference evidence="2" key="1">
    <citation type="submission" date="2021-09" db="EMBL/GenBank/DDBJ databases">
        <authorList>
            <consortium name="AG Swart"/>
            <person name="Singh M."/>
            <person name="Singh A."/>
            <person name="Seah K."/>
            <person name="Emmerich C."/>
        </authorList>
    </citation>
    <scope>NUCLEOTIDE SEQUENCE</scope>
    <source>
        <strain evidence="2">ATCC30299</strain>
    </source>
</reference>
<sequence length="278" mass="31766">MSAQEIEELRRSLEILDENSIEGVKQKAEELIVVLITSFLESLEMKEVADYFLHILRQLILHVKDNVLPKMKEDPDFSNGLYRYLLESKSLSGDALGCLGEIFSLELINDCQSIEEITNKLLDSLETSEESQYNSIIDLLVVIATESPLNFLNQCSSHRNSRYFGEELLQLLNRSTESLMVKYLNCIQGLIEHQVSFFYSNDLKILCDIIIQGLENTSDLSLRKKLLDTYDALEINEDFLSLNHRVEEAKEIADLARQSLGEAEKVKRQSIIETLING</sequence>
<evidence type="ECO:0000313" key="3">
    <source>
        <dbReference type="Proteomes" id="UP001162131"/>
    </source>
</evidence>
<evidence type="ECO:0000313" key="2">
    <source>
        <dbReference type="EMBL" id="CAG9328677.1"/>
    </source>
</evidence>
<organism evidence="2 3">
    <name type="scientific">Blepharisma stoltei</name>
    <dbReference type="NCBI Taxonomy" id="1481888"/>
    <lineage>
        <taxon>Eukaryota</taxon>
        <taxon>Sar</taxon>
        <taxon>Alveolata</taxon>
        <taxon>Ciliophora</taxon>
        <taxon>Postciliodesmatophora</taxon>
        <taxon>Heterotrichea</taxon>
        <taxon>Heterotrichida</taxon>
        <taxon>Blepharismidae</taxon>
        <taxon>Blepharisma</taxon>
    </lineage>
</organism>
<dbReference type="Pfam" id="PF09431">
    <property type="entry name" value="SPIN90_LRD"/>
    <property type="match status" value="1"/>
</dbReference>
<dbReference type="EMBL" id="CAJZBQ010000046">
    <property type="protein sequence ID" value="CAG9328677.1"/>
    <property type="molecule type" value="Genomic_DNA"/>
</dbReference>
<accession>A0AAU9JZ28</accession>